<organism evidence="2 3">
    <name type="scientific">Paenibacillus amylolyticus</name>
    <dbReference type="NCBI Taxonomy" id="1451"/>
    <lineage>
        <taxon>Bacteria</taxon>
        <taxon>Bacillati</taxon>
        <taxon>Bacillota</taxon>
        <taxon>Bacilli</taxon>
        <taxon>Bacillales</taxon>
        <taxon>Paenibacillaceae</taxon>
        <taxon>Paenibacillus</taxon>
    </lineage>
</organism>
<dbReference type="RefSeq" id="WP_076331359.1">
    <property type="nucleotide sequence ID" value="NZ_MRTJ01000002.1"/>
</dbReference>
<protein>
    <submittedName>
        <fullName evidence="2">Uncharacterized protein</fullName>
    </submittedName>
</protein>
<comment type="caution">
    <text evidence="2">The sequence shown here is derived from an EMBL/GenBank/DDBJ whole genome shotgun (WGS) entry which is preliminary data.</text>
</comment>
<feature type="region of interest" description="Disordered" evidence="1">
    <location>
        <begin position="161"/>
        <end position="186"/>
    </location>
</feature>
<dbReference type="OrthoDB" id="2610614at2"/>
<name>A0A1R1BYT5_PAEAM</name>
<reference evidence="2 3" key="1">
    <citation type="submission" date="2016-11" db="EMBL/GenBank/DDBJ databases">
        <title>Paenibacillus species isolates.</title>
        <authorList>
            <person name="Beno S.M."/>
        </authorList>
    </citation>
    <scope>NUCLEOTIDE SEQUENCE [LARGE SCALE GENOMIC DNA]</scope>
    <source>
        <strain evidence="2 3">FSL H8-0246</strain>
    </source>
</reference>
<evidence type="ECO:0000313" key="2">
    <source>
        <dbReference type="EMBL" id="OMF15043.1"/>
    </source>
</evidence>
<dbReference type="Proteomes" id="UP000187134">
    <property type="component" value="Unassembled WGS sequence"/>
</dbReference>
<dbReference type="EMBL" id="MRTJ01000002">
    <property type="protein sequence ID" value="OMF15043.1"/>
    <property type="molecule type" value="Genomic_DNA"/>
</dbReference>
<proteinExistence type="predicted"/>
<gene>
    <name evidence="2" type="ORF">BK131_09045</name>
</gene>
<evidence type="ECO:0000313" key="3">
    <source>
        <dbReference type="Proteomes" id="UP000187134"/>
    </source>
</evidence>
<sequence length="186" mass="20864">MAIHQGNVVGTAESGSLFTQSKAAVFHRIGYDLGAVPLTIEGKEMVYTLGTLSTTAELIDIYRWGTWRMLDNHNDLLIGYVTDKYIYGPRTRVGVPDEKNMILKHKFLTQSSGVGLIRDTIRGLKVKQNYAGLDWCIKVKIPVQQAGLVGKTWGDWSYSGSGNTSANHLRPRRYPDTHIPRRREDS</sequence>
<dbReference type="AlphaFoldDB" id="A0A1R1BYT5"/>
<accession>A0A1R1BYT5</accession>
<feature type="compositionally biased region" description="Basic and acidic residues" evidence="1">
    <location>
        <begin position="173"/>
        <end position="186"/>
    </location>
</feature>
<evidence type="ECO:0000256" key="1">
    <source>
        <dbReference type="SAM" id="MobiDB-lite"/>
    </source>
</evidence>